<reference evidence="3" key="1">
    <citation type="submission" date="2023-03" db="EMBL/GenBank/DDBJ databases">
        <title>Near-Complete genome sequence of Lipomyces tetrasporous NRRL Y-64009, an oleaginous yeast capable of growing on lignocellulosic hydrolysates.</title>
        <authorList>
            <consortium name="Lawrence Berkeley National Laboratory"/>
            <person name="Jagtap S.S."/>
            <person name="Liu J.-J."/>
            <person name="Walukiewicz H.E."/>
            <person name="Pangilinan J."/>
            <person name="Lipzen A."/>
            <person name="Ahrendt S."/>
            <person name="Koriabine M."/>
            <person name="Cobaugh K."/>
            <person name="Salamov A."/>
            <person name="Yoshinaga Y."/>
            <person name="Ng V."/>
            <person name="Daum C."/>
            <person name="Grigoriev I.V."/>
            <person name="Slininger P.J."/>
            <person name="Dien B.S."/>
            <person name="Jin Y.-S."/>
            <person name="Rao C.V."/>
        </authorList>
    </citation>
    <scope>NUCLEOTIDE SEQUENCE</scope>
    <source>
        <strain evidence="3">NRRL Y-64009</strain>
    </source>
</reference>
<comment type="caution">
    <text evidence="3">The sequence shown here is derived from an EMBL/GenBank/DDBJ whole genome shotgun (WGS) entry which is preliminary data.</text>
</comment>
<dbReference type="RefSeq" id="XP_056044149.1">
    <property type="nucleotide sequence ID" value="XM_056187641.1"/>
</dbReference>
<gene>
    <name evidence="3" type="ORF">POJ06DRAFT_253449</name>
</gene>
<dbReference type="PANTHER" id="PTHR28627">
    <property type="entry name" value="CYTOCHROME C OXIDASE ASSEMBLY FACTOR 5"/>
    <property type="match status" value="1"/>
</dbReference>
<dbReference type="Pfam" id="PF10203">
    <property type="entry name" value="Pet191_N"/>
    <property type="match status" value="1"/>
</dbReference>
<dbReference type="GO" id="GO:0033617">
    <property type="term" value="P:mitochondrial respiratory chain complex IV assembly"/>
    <property type="evidence" value="ECO:0007669"/>
    <property type="project" value="TreeGrafter"/>
</dbReference>
<dbReference type="PANTHER" id="PTHR28627:SF1">
    <property type="entry name" value="CYTOCHROME C OXIDASE ASSEMBLY FACTOR 5"/>
    <property type="match status" value="1"/>
</dbReference>
<evidence type="ECO:0000256" key="1">
    <source>
        <dbReference type="ARBA" id="ARBA00007785"/>
    </source>
</evidence>
<keyword evidence="2" id="KW-1015">Disulfide bond</keyword>
<accession>A0AAD7QSH1</accession>
<evidence type="ECO:0000313" key="4">
    <source>
        <dbReference type="Proteomes" id="UP001217417"/>
    </source>
</evidence>
<dbReference type="AlphaFoldDB" id="A0AAD7QSH1"/>
<protein>
    <submittedName>
        <fullName evidence="3">Cytochrome c oxidase assembly protein PET191-domain-containing protein</fullName>
    </submittedName>
</protein>
<dbReference type="GeneID" id="80882807"/>
<keyword evidence="4" id="KW-1185">Reference proteome</keyword>
<dbReference type="Proteomes" id="UP001217417">
    <property type="component" value="Unassembled WGS sequence"/>
</dbReference>
<organism evidence="3 4">
    <name type="scientific">Lipomyces tetrasporus</name>
    <dbReference type="NCBI Taxonomy" id="54092"/>
    <lineage>
        <taxon>Eukaryota</taxon>
        <taxon>Fungi</taxon>
        <taxon>Dikarya</taxon>
        <taxon>Ascomycota</taxon>
        <taxon>Saccharomycotina</taxon>
        <taxon>Lipomycetes</taxon>
        <taxon>Lipomycetales</taxon>
        <taxon>Lipomycetaceae</taxon>
        <taxon>Lipomyces</taxon>
    </lineage>
</organism>
<dbReference type="InterPro" id="IPR018793">
    <property type="entry name" value="Cyt_c_oxidase_assmbl_Pet191"/>
</dbReference>
<proteinExistence type="inferred from homology"/>
<dbReference type="EMBL" id="JARPMG010000005">
    <property type="protein sequence ID" value="KAJ8100699.1"/>
    <property type="molecule type" value="Genomic_DNA"/>
</dbReference>
<evidence type="ECO:0000313" key="3">
    <source>
        <dbReference type="EMBL" id="KAJ8100699.1"/>
    </source>
</evidence>
<dbReference type="GO" id="GO:0005739">
    <property type="term" value="C:mitochondrion"/>
    <property type="evidence" value="ECO:0007669"/>
    <property type="project" value="TreeGrafter"/>
</dbReference>
<comment type="similarity">
    <text evidence="1">Belongs to the PET191 family.</text>
</comment>
<sequence>MPSSCKDIRTGLALCLQRSPCVLIDRHTPTECMENPELRKDLPEQCLARMRSYAQCRRGIFDMRKRFRGNGPLSTGVYDEDFERISKGEFDPKTELDKVSKLL</sequence>
<name>A0AAD7QSH1_9ASCO</name>
<evidence type="ECO:0000256" key="2">
    <source>
        <dbReference type="ARBA" id="ARBA00023157"/>
    </source>
</evidence>